<gene>
    <name evidence="2" type="ORF">BDK51DRAFT_46745</name>
</gene>
<evidence type="ECO:0000313" key="2">
    <source>
        <dbReference type="EMBL" id="RKO90193.1"/>
    </source>
</evidence>
<protein>
    <submittedName>
        <fullName evidence="2">Uncharacterized protein</fullName>
    </submittedName>
</protein>
<keyword evidence="3" id="KW-1185">Reference proteome</keyword>
<organism evidence="2 3">
    <name type="scientific">Blyttiomyces helicus</name>
    <dbReference type="NCBI Taxonomy" id="388810"/>
    <lineage>
        <taxon>Eukaryota</taxon>
        <taxon>Fungi</taxon>
        <taxon>Fungi incertae sedis</taxon>
        <taxon>Chytridiomycota</taxon>
        <taxon>Chytridiomycota incertae sedis</taxon>
        <taxon>Chytridiomycetes</taxon>
        <taxon>Chytridiomycetes incertae sedis</taxon>
        <taxon>Blyttiomyces</taxon>
    </lineage>
</organism>
<dbReference type="EMBL" id="KZ995679">
    <property type="protein sequence ID" value="RKO90193.1"/>
    <property type="molecule type" value="Genomic_DNA"/>
</dbReference>
<dbReference type="Proteomes" id="UP000269721">
    <property type="component" value="Unassembled WGS sequence"/>
</dbReference>
<accession>A0A4P9WEQ1</accession>
<feature type="region of interest" description="Disordered" evidence="1">
    <location>
        <begin position="209"/>
        <end position="236"/>
    </location>
</feature>
<feature type="compositionally biased region" description="Basic and acidic residues" evidence="1">
    <location>
        <begin position="99"/>
        <end position="109"/>
    </location>
</feature>
<reference evidence="3" key="1">
    <citation type="journal article" date="2018" name="Nat. Microbiol.">
        <title>Leveraging single-cell genomics to expand the fungal tree of life.</title>
        <authorList>
            <person name="Ahrendt S.R."/>
            <person name="Quandt C.A."/>
            <person name="Ciobanu D."/>
            <person name="Clum A."/>
            <person name="Salamov A."/>
            <person name="Andreopoulos B."/>
            <person name="Cheng J.F."/>
            <person name="Woyke T."/>
            <person name="Pelin A."/>
            <person name="Henrissat B."/>
            <person name="Reynolds N.K."/>
            <person name="Benny G.L."/>
            <person name="Smith M.E."/>
            <person name="James T.Y."/>
            <person name="Grigoriev I.V."/>
        </authorList>
    </citation>
    <scope>NUCLEOTIDE SEQUENCE [LARGE SCALE GENOMIC DNA]</scope>
</reference>
<dbReference type="AlphaFoldDB" id="A0A4P9WEQ1"/>
<sequence length="236" mass="24750">MSSTRRLSTVLPGLKLDPLRGSLVPVDHALPLEIDEGRGSIVLASALKKYTVVGAPAAESEKEGAAAASSSRQTSAGEEGLQVATSSSYVQPPAWDGKTFFERGRKGNGAEDEAVDGSHRWVPPTCSDRPVTSPPFPDAESEALVVDPDATTLGLPLVEPKDPDAVPALLALPGDHAYPDATIVRTKSVQQSQYEYAIQQMEASNAAAYPAVEAPSTETRYGPLDMGARGRRSPGG</sequence>
<evidence type="ECO:0000256" key="1">
    <source>
        <dbReference type="SAM" id="MobiDB-lite"/>
    </source>
</evidence>
<name>A0A4P9WEQ1_9FUNG</name>
<evidence type="ECO:0000313" key="3">
    <source>
        <dbReference type="Proteomes" id="UP000269721"/>
    </source>
</evidence>
<feature type="region of interest" description="Disordered" evidence="1">
    <location>
        <begin position="56"/>
        <end position="132"/>
    </location>
</feature>
<proteinExistence type="predicted"/>